<organism evidence="2 3">
    <name type="scientific">Botryobasidium botryosum (strain FD-172 SS1)</name>
    <dbReference type="NCBI Taxonomy" id="930990"/>
    <lineage>
        <taxon>Eukaryota</taxon>
        <taxon>Fungi</taxon>
        <taxon>Dikarya</taxon>
        <taxon>Basidiomycota</taxon>
        <taxon>Agaricomycotina</taxon>
        <taxon>Agaricomycetes</taxon>
        <taxon>Cantharellales</taxon>
        <taxon>Botryobasidiaceae</taxon>
        <taxon>Botryobasidium</taxon>
    </lineage>
</organism>
<dbReference type="InParanoid" id="A0A067MC05"/>
<feature type="region of interest" description="Disordered" evidence="1">
    <location>
        <begin position="1"/>
        <end position="30"/>
    </location>
</feature>
<feature type="region of interest" description="Disordered" evidence="1">
    <location>
        <begin position="133"/>
        <end position="224"/>
    </location>
</feature>
<reference evidence="3" key="1">
    <citation type="journal article" date="2014" name="Proc. Natl. Acad. Sci. U.S.A.">
        <title>Extensive sampling of basidiomycete genomes demonstrates inadequacy of the white-rot/brown-rot paradigm for wood decay fungi.</title>
        <authorList>
            <person name="Riley R."/>
            <person name="Salamov A.A."/>
            <person name="Brown D.W."/>
            <person name="Nagy L.G."/>
            <person name="Floudas D."/>
            <person name="Held B.W."/>
            <person name="Levasseur A."/>
            <person name="Lombard V."/>
            <person name="Morin E."/>
            <person name="Otillar R."/>
            <person name="Lindquist E.A."/>
            <person name="Sun H."/>
            <person name="LaButti K.M."/>
            <person name="Schmutz J."/>
            <person name="Jabbour D."/>
            <person name="Luo H."/>
            <person name="Baker S.E."/>
            <person name="Pisabarro A.G."/>
            <person name="Walton J.D."/>
            <person name="Blanchette R.A."/>
            <person name="Henrissat B."/>
            <person name="Martin F."/>
            <person name="Cullen D."/>
            <person name="Hibbett D.S."/>
            <person name="Grigoriev I.V."/>
        </authorList>
    </citation>
    <scope>NUCLEOTIDE SEQUENCE [LARGE SCALE GENOMIC DNA]</scope>
    <source>
        <strain evidence="3">FD-172 SS1</strain>
    </source>
</reference>
<gene>
    <name evidence="2" type="ORF">BOTBODRAFT_34817</name>
</gene>
<sequence length="224" mass="24621">MHRDNQEAARASAPQSGVADESVPKPRRKSEITIAQIRRHMDLGGSRHDREWLNIRNSVRDSVGAVHFNWDYTWKDQKSTKISNALADVEKNIPEFRRFELSWGALYVIQGFFSGHSSYENTKDNTATYNGRRRMRRQQQHAAAHSPPPNTEDTTNQHGAGPSHTSRRIPDGGDDNNGGAAAAASSFGVEVAGRLPRLPGDESSESESESSNTSSSDSESGSDS</sequence>
<proteinExistence type="predicted"/>
<dbReference type="OrthoDB" id="3058933at2759"/>
<protein>
    <submittedName>
        <fullName evidence="2">Uncharacterized protein</fullName>
    </submittedName>
</protein>
<evidence type="ECO:0000313" key="2">
    <source>
        <dbReference type="EMBL" id="KDQ12220.1"/>
    </source>
</evidence>
<accession>A0A067MC05</accession>
<feature type="compositionally biased region" description="Low complexity" evidence="1">
    <location>
        <begin position="177"/>
        <end position="193"/>
    </location>
</feature>
<dbReference type="HOGENOM" id="CLU_1245170_0_0_1"/>
<dbReference type="EMBL" id="KL198052">
    <property type="protein sequence ID" value="KDQ12220.1"/>
    <property type="molecule type" value="Genomic_DNA"/>
</dbReference>
<dbReference type="Proteomes" id="UP000027195">
    <property type="component" value="Unassembled WGS sequence"/>
</dbReference>
<dbReference type="AlphaFoldDB" id="A0A067MC05"/>
<evidence type="ECO:0000256" key="1">
    <source>
        <dbReference type="SAM" id="MobiDB-lite"/>
    </source>
</evidence>
<feature type="compositionally biased region" description="Low complexity" evidence="1">
    <location>
        <begin position="209"/>
        <end position="224"/>
    </location>
</feature>
<dbReference type="STRING" id="930990.A0A067MC05"/>
<evidence type="ECO:0000313" key="3">
    <source>
        <dbReference type="Proteomes" id="UP000027195"/>
    </source>
</evidence>
<name>A0A067MC05_BOTB1</name>
<keyword evidence="3" id="KW-1185">Reference proteome</keyword>